<evidence type="ECO:0000313" key="18">
    <source>
        <dbReference type="EMBL" id="MDR7325792.1"/>
    </source>
</evidence>
<dbReference type="GO" id="GO:0009252">
    <property type="term" value="P:peptidoglycan biosynthetic process"/>
    <property type="evidence" value="ECO:0007669"/>
    <property type="project" value="UniProtKB-KW"/>
</dbReference>
<keyword evidence="6" id="KW-0808">Transferase</keyword>
<dbReference type="SUPFAM" id="SSF53955">
    <property type="entry name" value="Lysozyme-like"/>
    <property type="match status" value="1"/>
</dbReference>
<dbReference type="InterPro" id="IPR023346">
    <property type="entry name" value="Lysozyme-like_dom_sf"/>
</dbReference>
<evidence type="ECO:0000256" key="15">
    <source>
        <dbReference type="SAM" id="Phobius"/>
    </source>
</evidence>
<keyword evidence="10" id="KW-0511">Multifunctional enzyme</keyword>
<feature type="region of interest" description="Disordered" evidence="14">
    <location>
        <begin position="707"/>
        <end position="746"/>
    </location>
</feature>
<name>A0AAE3ZTX1_9ACTN</name>
<keyword evidence="5" id="KW-0328">Glycosyltransferase</keyword>
<keyword evidence="15" id="KW-0812">Transmembrane</keyword>
<dbReference type="Gene3D" id="1.10.3810.10">
    <property type="entry name" value="Biosynthetic peptidoglycan transglycosylase-like"/>
    <property type="match status" value="1"/>
</dbReference>
<keyword evidence="19" id="KW-1185">Reference proteome</keyword>
<dbReference type="GO" id="GO:0008955">
    <property type="term" value="F:peptidoglycan glycosyltransferase activity"/>
    <property type="evidence" value="ECO:0007669"/>
    <property type="project" value="UniProtKB-EC"/>
</dbReference>
<evidence type="ECO:0000256" key="7">
    <source>
        <dbReference type="ARBA" id="ARBA00022801"/>
    </source>
</evidence>
<keyword evidence="9" id="KW-0573">Peptidoglycan synthesis</keyword>
<accession>A0AAE3ZTX1</accession>
<evidence type="ECO:0000256" key="4">
    <source>
        <dbReference type="ARBA" id="ARBA00022670"/>
    </source>
</evidence>
<dbReference type="InterPro" id="IPR050396">
    <property type="entry name" value="Glycosyltr_51/Transpeptidase"/>
</dbReference>
<keyword evidence="3 18" id="KW-0121">Carboxypeptidase</keyword>
<feature type="domain" description="Penicillin-binding protein transpeptidase" evidence="16">
    <location>
        <begin position="431"/>
        <end position="667"/>
    </location>
</feature>
<comment type="catalytic activity">
    <reaction evidence="12">
        <text>Preferential cleavage: (Ac)2-L-Lys-D-Ala-|-D-Ala. Also transpeptidation of peptidyl-alanyl moieties that are N-acyl substituents of D-alanine.</text>
        <dbReference type="EC" id="3.4.16.4"/>
    </reaction>
</comment>
<evidence type="ECO:0000259" key="17">
    <source>
        <dbReference type="Pfam" id="PF00912"/>
    </source>
</evidence>
<keyword evidence="15" id="KW-1133">Transmembrane helix</keyword>
<evidence type="ECO:0000256" key="11">
    <source>
        <dbReference type="ARBA" id="ARBA00023316"/>
    </source>
</evidence>
<evidence type="ECO:0000256" key="2">
    <source>
        <dbReference type="ARBA" id="ARBA00007739"/>
    </source>
</evidence>
<evidence type="ECO:0000256" key="13">
    <source>
        <dbReference type="ARBA" id="ARBA00049902"/>
    </source>
</evidence>
<dbReference type="Pfam" id="PF00905">
    <property type="entry name" value="Transpeptidase"/>
    <property type="match status" value="1"/>
</dbReference>
<keyword evidence="15" id="KW-0472">Membrane</keyword>
<evidence type="ECO:0000256" key="14">
    <source>
        <dbReference type="SAM" id="MobiDB-lite"/>
    </source>
</evidence>
<dbReference type="GO" id="GO:0030288">
    <property type="term" value="C:outer membrane-bounded periplasmic space"/>
    <property type="evidence" value="ECO:0007669"/>
    <property type="project" value="TreeGrafter"/>
</dbReference>
<organism evidence="18 19">
    <name type="scientific">Catenuloplanes niger</name>
    <dbReference type="NCBI Taxonomy" id="587534"/>
    <lineage>
        <taxon>Bacteria</taxon>
        <taxon>Bacillati</taxon>
        <taxon>Actinomycetota</taxon>
        <taxon>Actinomycetes</taxon>
        <taxon>Micromonosporales</taxon>
        <taxon>Micromonosporaceae</taxon>
        <taxon>Catenuloplanes</taxon>
    </lineage>
</organism>
<dbReference type="Proteomes" id="UP001183629">
    <property type="component" value="Unassembled WGS sequence"/>
</dbReference>
<feature type="domain" description="Glycosyl transferase family 51" evidence="17">
    <location>
        <begin position="96"/>
        <end position="281"/>
    </location>
</feature>
<feature type="transmembrane region" description="Helical" evidence="15">
    <location>
        <begin position="34"/>
        <end position="55"/>
    </location>
</feature>
<keyword evidence="4" id="KW-0645">Protease</keyword>
<keyword evidence="7" id="KW-0378">Hydrolase</keyword>
<comment type="similarity">
    <text evidence="1">In the C-terminal section; belongs to the transpeptidase family.</text>
</comment>
<evidence type="ECO:0000256" key="8">
    <source>
        <dbReference type="ARBA" id="ARBA00022960"/>
    </source>
</evidence>
<dbReference type="GO" id="GO:0006508">
    <property type="term" value="P:proteolysis"/>
    <property type="evidence" value="ECO:0007669"/>
    <property type="project" value="UniProtKB-KW"/>
</dbReference>
<reference evidence="18 19" key="1">
    <citation type="submission" date="2023-07" db="EMBL/GenBank/DDBJ databases">
        <title>Sequencing the genomes of 1000 actinobacteria strains.</title>
        <authorList>
            <person name="Klenk H.-P."/>
        </authorList>
    </citation>
    <scope>NUCLEOTIDE SEQUENCE [LARGE SCALE GENOMIC DNA]</scope>
    <source>
        <strain evidence="18 19">DSM 44711</strain>
    </source>
</reference>
<dbReference type="GO" id="GO:0071555">
    <property type="term" value="P:cell wall organization"/>
    <property type="evidence" value="ECO:0007669"/>
    <property type="project" value="UniProtKB-KW"/>
</dbReference>
<dbReference type="GO" id="GO:0008658">
    <property type="term" value="F:penicillin binding"/>
    <property type="evidence" value="ECO:0007669"/>
    <property type="project" value="InterPro"/>
</dbReference>
<evidence type="ECO:0000256" key="10">
    <source>
        <dbReference type="ARBA" id="ARBA00023268"/>
    </source>
</evidence>
<dbReference type="PANTHER" id="PTHR32282">
    <property type="entry name" value="BINDING PROTEIN TRANSPEPTIDASE, PUTATIVE-RELATED"/>
    <property type="match status" value="1"/>
</dbReference>
<comment type="similarity">
    <text evidence="2">In the N-terminal section; belongs to the glycosyltransferase 51 family.</text>
</comment>
<evidence type="ECO:0000313" key="19">
    <source>
        <dbReference type="Proteomes" id="UP001183629"/>
    </source>
</evidence>
<sequence>MTDPQGDVTAPLVPGAEKATPAAPRSPLAVGRKVLALVLLGAIVGGVVAGATLPVSAGVGMAAKLAGDSFEDLPSDLQVPPTPQASYIYANDGKTQITQFWEENRTDVGSDDIAKVMKDAIVAAEDTRFYEHGGMDLKGLVRAFVSNSRGGEVSGASTLTMQYVRNVLKNDETATDEEREAATEVSTGRKLQEIRYAITLEKELNDKEEILRRYLNIAFFGNKAYGVSAAARAYFSTTPDKLTLGQAAMIAGLVKSPYAYDPVNNPEDQALGRRNYVLNAMVGTGAITREEADKAVAEPLGLKPTAATSNCTAVPRTHNSWGFFCDYFLSWWKQQEEFGPTPEDREELLKKGGLRIVTSMDPKLQDQAAAESVRIYDHDDPKAAPLAAVEPGTGKVKALAINRFFSIEPNPGGGNYPNTVNQFVAGSDDSAGYQFGSTFKLFVLLAALENGFPLDAGYVTRSPFRTIYSDGGPTACGGFWCPSNADKTYQDGYQNMWTGFGKSSNTYFIKLQQEVGVTKAVEMAKRLGIQFRNQQDADLAAKPSGWGAFTLGVSATTPLDMANAYATLAADGKYCKPTPVVSITDSTGAVSDAAATVAKPECRQELDKDVARAATDAGRCVVGQQPTFGSCPNGTSPELSGLVGRPVSGKSGSSDNYATESFIAFTPQLAIAGIAANPDNPTDIVGLAAQDQVIRSIGTLLHDALKGQPVKDFPAPSEKISFRSGSAASPQLPPAPRTTKSPSSED</sequence>
<dbReference type="InterPro" id="IPR001460">
    <property type="entry name" value="PCN-bd_Tpept"/>
</dbReference>
<comment type="caution">
    <text evidence="18">The sequence shown here is derived from an EMBL/GenBank/DDBJ whole genome shotgun (WGS) entry which is preliminary data.</text>
</comment>
<protein>
    <submittedName>
        <fullName evidence="18">Membrane peptidoglycan carboxypeptidase</fullName>
    </submittedName>
</protein>
<dbReference type="EMBL" id="JAVDYC010000001">
    <property type="protein sequence ID" value="MDR7325792.1"/>
    <property type="molecule type" value="Genomic_DNA"/>
</dbReference>
<proteinExistence type="inferred from homology"/>
<keyword evidence="11" id="KW-0961">Cell wall biogenesis/degradation</keyword>
<dbReference type="InterPro" id="IPR036950">
    <property type="entry name" value="PBP_transglycosylase"/>
</dbReference>
<comment type="catalytic activity">
    <reaction evidence="13">
        <text>[GlcNAc-(1-&gt;4)-Mur2Ac(oyl-L-Ala-gamma-D-Glu-L-Lys-D-Ala-D-Ala)](n)-di-trans,octa-cis-undecaprenyl diphosphate + beta-D-GlcNAc-(1-&gt;4)-Mur2Ac(oyl-L-Ala-gamma-D-Glu-L-Lys-D-Ala-D-Ala)-di-trans,octa-cis-undecaprenyl diphosphate = [GlcNAc-(1-&gt;4)-Mur2Ac(oyl-L-Ala-gamma-D-Glu-L-Lys-D-Ala-D-Ala)](n+1)-di-trans,octa-cis-undecaprenyl diphosphate + di-trans,octa-cis-undecaprenyl diphosphate + H(+)</text>
        <dbReference type="Rhea" id="RHEA:23708"/>
        <dbReference type="Rhea" id="RHEA-COMP:9602"/>
        <dbReference type="Rhea" id="RHEA-COMP:9603"/>
        <dbReference type="ChEBI" id="CHEBI:15378"/>
        <dbReference type="ChEBI" id="CHEBI:58405"/>
        <dbReference type="ChEBI" id="CHEBI:60033"/>
        <dbReference type="ChEBI" id="CHEBI:78435"/>
        <dbReference type="EC" id="2.4.99.28"/>
    </reaction>
</comment>
<dbReference type="InterPro" id="IPR012338">
    <property type="entry name" value="Beta-lactam/transpept-like"/>
</dbReference>
<evidence type="ECO:0000256" key="1">
    <source>
        <dbReference type="ARBA" id="ARBA00007090"/>
    </source>
</evidence>
<gene>
    <name evidence="18" type="ORF">J2S44_006042</name>
</gene>
<dbReference type="AlphaFoldDB" id="A0AAE3ZTX1"/>
<dbReference type="GO" id="GO:0009002">
    <property type="term" value="F:serine-type D-Ala-D-Ala carboxypeptidase activity"/>
    <property type="evidence" value="ECO:0007669"/>
    <property type="project" value="UniProtKB-EC"/>
</dbReference>
<dbReference type="Gene3D" id="3.40.710.10">
    <property type="entry name" value="DD-peptidase/beta-lactamase superfamily"/>
    <property type="match status" value="1"/>
</dbReference>
<evidence type="ECO:0000259" key="16">
    <source>
        <dbReference type="Pfam" id="PF00905"/>
    </source>
</evidence>
<evidence type="ECO:0000256" key="3">
    <source>
        <dbReference type="ARBA" id="ARBA00022645"/>
    </source>
</evidence>
<evidence type="ECO:0000256" key="5">
    <source>
        <dbReference type="ARBA" id="ARBA00022676"/>
    </source>
</evidence>
<evidence type="ECO:0000256" key="6">
    <source>
        <dbReference type="ARBA" id="ARBA00022679"/>
    </source>
</evidence>
<dbReference type="InterPro" id="IPR001264">
    <property type="entry name" value="Glyco_trans_51"/>
</dbReference>
<keyword evidence="8" id="KW-0133">Cell shape</keyword>
<dbReference type="Pfam" id="PF00912">
    <property type="entry name" value="Transgly"/>
    <property type="match status" value="1"/>
</dbReference>
<dbReference type="PANTHER" id="PTHR32282:SF33">
    <property type="entry name" value="PEPTIDOGLYCAN GLYCOSYLTRANSFERASE"/>
    <property type="match status" value="1"/>
</dbReference>
<feature type="region of interest" description="Disordered" evidence="14">
    <location>
        <begin position="1"/>
        <end position="24"/>
    </location>
</feature>
<dbReference type="SUPFAM" id="SSF56601">
    <property type="entry name" value="beta-lactamase/transpeptidase-like"/>
    <property type="match status" value="1"/>
</dbReference>
<dbReference type="FunFam" id="1.10.3810.10:FF:000001">
    <property type="entry name" value="Penicillin-binding protein 1A"/>
    <property type="match status" value="1"/>
</dbReference>
<evidence type="ECO:0000256" key="12">
    <source>
        <dbReference type="ARBA" id="ARBA00034000"/>
    </source>
</evidence>
<dbReference type="GO" id="GO:0008360">
    <property type="term" value="P:regulation of cell shape"/>
    <property type="evidence" value="ECO:0007669"/>
    <property type="project" value="UniProtKB-KW"/>
</dbReference>
<evidence type="ECO:0000256" key="9">
    <source>
        <dbReference type="ARBA" id="ARBA00022984"/>
    </source>
</evidence>